<evidence type="ECO:0000256" key="3">
    <source>
        <dbReference type="ARBA" id="ARBA00023284"/>
    </source>
</evidence>
<dbReference type="InterPro" id="IPR013740">
    <property type="entry name" value="Redoxin"/>
</dbReference>
<dbReference type="GO" id="GO:0030313">
    <property type="term" value="C:cell envelope"/>
    <property type="evidence" value="ECO:0007669"/>
    <property type="project" value="UniProtKB-SubCell"/>
</dbReference>
<dbReference type="PANTHER" id="PTHR42852:SF17">
    <property type="entry name" value="THIOREDOXIN-LIKE PROTEIN HI_1115"/>
    <property type="match status" value="1"/>
</dbReference>
<dbReference type="OrthoDB" id="793244at2"/>
<dbReference type="SUPFAM" id="SSF52833">
    <property type="entry name" value="Thioredoxin-like"/>
    <property type="match status" value="1"/>
</dbReference>
<dbReference type="EMBL" id="CP002584">
    <property type="protein sequence ID" value="ADZ76848.1"/>
    <property type="molecule type" value="Genomic_DNA"/>
</dbReference>
<dbReference type="PANTHER" id="PTHR42852">
    <property type="entry name" value="THIOL:DISULFIDE INTERCHANGE PROTEIN DSBE"/>
    <property type="match status" value="1"/>
</dbReference>
<dbReference type="Pfam" id="PF08534">
    <property type="entry name" value="Redoxin"/>
    <property type="match status" value="1"/>
</dbReference>
<keyword evidence="3" id="KW-0676">Redox-active center</keyword>
<proteinExistence type="predicted"/>
<organism evidence="5">
    <name type="scientific">Sphingobacterium sp. (strain 21)</name>
    <dbReference type="NCBI Taxonomy" id="743722"/>
    <lineage>
        <taxon>Bacteria</taxon>
        <taxon>Pseudomonadati</taxon>
        <taxon>Bacteroidota</taxon>
        <taxon>Sphingobacteriia</taxon>
        <taxon>Sphingobacteriales</taxon>
        <taxon>Sphingobacteriaceae</taxon>
        <taxon>Sphingobacterium</taxon>
    </lineage>
</organism>
<dbReference type="CDD" id="cd02966">
    <property type="entry name" value="TlpA_like_family"/>
    <property type="match status" value="1"/>
</dbReference>
<reference evidence="5" key="1">
    <citation type="submission" date="2011-03" db="EMBL/GenBank/DDBJ databases">
        <title>Complete sequence of Sphingobacterium sp. 21.</title>
        <authorList>
            <consortium name="US DOE Joint Genome Institute"/>
            <person name="Lucas S."/>
            <person name="Copeland A."/>
            <person name="Lapidus A."/>
            <person name="Cheng J.-F."/>
            <person name="Goodwin L."/>
            <person name="Pitluck S."/>
            <person name="Davenport K."/>
            <person name="Detter J.C."/>
            <person name="Han C."/>
            <person name="Tapia R."/>
            <person name="Land M."/>
            <person name="Hauser L."/>
            <person name="Kyrpides N."/>
            <person name="Ivanova N."/>
            <person name="Ovchinnikova G."/>
            <person name="Pagani I."/>
            <person name="Siebers A.K."/>
            <person name="Allgaier M."/>
            <person name="Thelen M.P."/>
            <person name="Hugenholtz P."/>
            <person name="Woyke T."/>
        </authorList>
    </citation>
    <scope>NUCLEOTIDE SEQUENCE</scope>
    <source>
        <strain evidence="5">21</strain>
    </source>
</reference>
<dbReference type="PROSITE" id="PS00194">
    <property type="entry name" value="THIOREDOXIN_1"/>
    <property type="match status" value="1"/>
</dbReference>
<evidence type="ECO:0000256" key="2">
    <source>
        <dbReference type="ARBA" id="ARBA00022748"/>
    </source>
</evidence>
<dbReference type="PATRIC" id="fig|743722.3.peg.287"/>
<name>F4C137_SPHS2</name>
<dbReference type="AlphaFoldDB" id="F4C137"/>
<dbReference type="Gene3D" id="3.40.30.10">
    <property type="entry name" value="Glutaredoxin"/>
    <property type="match status" value="1"/>
</dbReference>
<dbReference type="STRING" id="743722.Sph21_0266"/>
<dbReference type="KEGG" id="shg:Sph21_0266"/>
<protein>
    <submittedName>
        <fullName evidence="5">Redoxin domain protein</fullName>
    </submittedName>
</protein>
<evidence type="ECO:0000259" key="4">
    <source>
        <dbReference type="PROSITE" id="PS51352"/>
    </source>
</evidence>
<dbReference type="eggNOG" id="COG0526">
    <property type="taxonomic scope" value="Bacteria"/>
</dbReference>
<gene>
    <name evidence="5" type="ordered locus">Sph21_0266</name>
</gene>
<keyword evidence="2" id="KW-0201">Cytochrome c-type biogenesis</keyword>
<accession>F4C137</accession>
<dbReference type="PROSITE" id="PS51352">
    <property type="entry name" value="THIOREDOXIN_2"/>
    <property type="match status" value="1"/>
</dbReference>
<dbReference type="InterPro" id="IPR050553">
    <property type="entry name" value="Thioredoxin_ResA/DsbE_sf"/>
</dbReference>
<dbReference type="InterPro" id="IPR013766">
    <property type="entry name" value="Thioredoxin_domain"/>
</dbReference>
<dbReference type="InterPro" id="IPR017937">
    <property type="entry name" value="Thioredoxin_CS"/>
</dbReference>
<evidence type="ECO:0000256" key="1">
    <source>
        <dbReference type="ARBA" id="ARBA00004196"/>
    </source>
</evidence>
<evidence type="ECO:0000313" key="5">
    <source>
        <dbReference type="EMBL" id="ADZ76848.1"/>
    </source>
</evidence>
<dbReference type="GO" id="GO:0016491">
    <property type="term" value="F:oxidoreductase activity"/>
    <property type="evidence" value="ECO:0007669"/>
    <property type="project" value="InterPro"/>
</dbReference>
<sequence>MKTIKTITLLFAVCSLVHQQVKAQDKQIIPLQIGDTIPDFLFKDIKNASYTNVRASELYKKGLLILNFWATWCVPCVREMPTLDSLTDQFGKELSMICVTNQPDNVVENFLKSRNDITHLQFISGDTLLKKYFPHRIIPHNVWIDSSGVIKAVTNDLAVNKNNLQAFFNGTVKMDTKAEDLSFDAEKPYQVADTTYILKSMLSPYDPNLGNAGVRRANYDSIPKRIFAWNRTKTDLLWVAIKKGRAMRQRDWRLIEVHTKDSTGYFYPQYTEHEGWQKEFGNNFKDWAKKNHYCYELIFNKWIDIDDFYNYMADDLCRYFNVKAYIATRKTKCWVTTVNNQKKIPLRSTSDDKMPLRLIRNSNEKGKIICKKQYMADIAASLSGSYNNEPPFLDETEINYPIDLEIDIEGIGEGFTPEIVIEKFAALGLQIELKERDYPFLIIEDLN</sequence>
<feature type="domain" description="Thioredoxin" evidence="4">
    <location>
        <begin position="31"/>
        <end position="177"/>
    </location>
</feature>
<dbReference type="InterPro" id="IPR036249">
    <property type="entry name" value="Thioredoxin-like_sf"/>
</dbReference>
<comment type="subcellular location">
    <subcellularLocation>
        <location evidence="1">Cell envelope</location>
    </subcellularLocation>
</comment>
<dbReference type="HOGENOM" id="CLU_033806_0_0_10"/>
<dbReference type="GO" id="GO:0017004">
    <property type="term" value="P:cytochrome complex assembly"/>
    <property type="evidence" value="ECO:0007669"/>
    <property type="project" value="UniProtKB-KW"/>
</dbReference>